<evidence type="ECO:0000259" key="2">
    <source>
        <dbReference type="Pfam" id="PF04909"/>
    </source>
</evidence>
<sequence length="278" mass="31833">MPRIDSHQHFWVFDPVRDSWINDEMRVIQRDFLPADLQPVLADNGIDGCIAVQADQSEIQNDFLLGLANGNDFIKGIVGWVDLRADNIAERLEYYSEVNLMKGFRHVLQGEQDRALMLKPAFKNGIGQLKKHGFTYDILIFPDQLQYVSEFAAAFPDQKFVIDHLAKPYIKDGKIDDWGRDMRNLAKHNNLYCKVSGMVTEADWKNWKAEDFFPYMDVAFEAFGAERLMFGSDWPVCQVAASYASMKGIVEQYTTRLSATEQAAFWGGNASEFYSLKQ</sequence>
<dbReference type="PANTHER" id="PTHR43569:SF2">
    <property type="entry name" value="AMIDOHYDROLASE-RELATED DOMAIN-CONTAINING PROTEIN"/>
    <property type="match status" value="1"/>
</dbReference>
<protein>
    <submittedName>
        <fullName evidence="3">L-fuconolactonase</fullName>
    </submittedName>
</protein>
<comment type="similarity">
    <text evidence="1">Belongs to the metallo-dependent hydrolases superfamily.</text>
</comment>
<evidence type="ECO:0000313" key="3">
    <source>
        <dbReference type="EMBL" id="RKR80867.1"/>
    </source>
</evidence>
<dbReference type="Pfam" id="PF04909">
    <property type="entry name" value="Amidohydro_2"/>
    <property type="match status" value="1"/>
</dbReference>
<dbReference type="SUPFAM" id="SSF51556">
    <property type="entry name" value="Metallo-dependent hydrolases"/>
    <property type="match status" value="1"/>
</dbReference>
<dbReference type="EMBL" id="RBKU01000001">
    <property type="protein sequence ID" value="RKR80867.1"/>
    <property type="molecule type" value="Genomic_DNA"/>
</dbReference>
<dbReference type="Proteomes" id="UP000268007">
    <property type="component" value="Unassembled WGS sequence"/>
</dbReference>
<comment type="caution">
    <text evidence="3">The sequence shown here is derived from an EMBL/GenBank/DDBJ whole genome shotgun (WGS) entry which is preliminary data.</text>
</comment>
<evidence type="ECO:0000313" key="4">
    <source>
        <dbReference type="Proteomes" id="UP000268007"/>
    </source>
</evidence>
<dbReference type="InterPro" id="IPR032466">
    <property type="entry name" value="Metal_Hydrolase"/>
</dbReference>
<accession>A0A495IVT6</accession>
<organism evidence="3 4">
    <name type="scientific">Mucilaginibacter gracilis</name>
    <dbReference type="NCBI Taxonomy" id="423350"/>
    <lineage>
        <taxon>Bacteria</taxon>
        <taxon>Pseudomonadati</taxon>
        <taxon>Bacteroidota</taxon>
        <taxon>Sphingobacteriia</taxon>
        <taxon>Sphingobacteriales</taxon>
        <taxon>Sphingobacteriaceae</taxon>
        <taxon>Mucilaginibacter</taxon>
    </lineage>
</organism>
<dbReference type="Gene3D" id="3.20.20.140">
    <property type="entry name" value="Metal-dependent hydrolases"/>
    <property type="match status" value="1"/>
</dbReference>
<reference evidence="3 4" key="1">
    <citation type="submission" date="2018-10" db="EMBL/GenBank/DDBJ databases">
        <title>Genomic Encyclopedia of Archaeal and Bacterial Type Strains, Phase II (KMG-II): from individual species to whole genera.</title>
        <authorList>
            <person name="Goeker M."/>
        </authorList>
    </citation>
    <scope>NUCLEOTIDE SEQUENCE [LARGE SCALE GENOMIC DNA]</scope>
    <source>
        <strain evidence="3 4">DSM 18602</strain>
    </source>
</reference>
<dbReference type="RefSeq" id="WP_121196694.1">
    <property type="nucleotide sequence ID" value="NZ_RBKU01000001.1"/>
</dbReference>
<dbReference type="InterPro" id="IPR006680">
    <property type="entry name" value="Amidohydro-rel"/>
</dbReference>
<dbReference type="InterPro" id="IPR052350">
    <property type="entry name" value="Metallo-dep_Lactonases"/>
</dbReference>
<feature type="domain" description="Amidohydrolase-related" evidence="2">
    <location>
        <begin position="4"/>
        <end position="275"/>
    </location>
</feature>
<dbReference type="PANTHER" id="PTHR43569">
    <property type="entry name" value="AMIDOHYDROLASE"/>
    <property type="match status" value="1"/>
</dbReference>
<dbReference type="AlphaFoldDB" id="A0A495IVT6"/>
<gene>
    <name evidence="3" type="ORF">BDD43_1004</name>
</gene>
<name>A0A495IVT6_9SPHI</name>
<dbReference type="OrthoDB" id="5450317at2"/>
<keyword evidence="4" id="KW-1185">Reference proteome</keyword>
<dbReference type="GO" id="GO:0016787">
    <property type="term" value="F:hydrolase activity"/>
    <property type="evidence" value="ECO:0007669"/>
    <property type="project" value="InterPro"/>
</dbReference>
<evidence type="ECO:0000256" key="1">
    <source>
        <dbReference type="ARBA" id="ARBA00038310"/>
    </source>
</evidence>
<proteinExistence type="inferred from homology"/>